<comment type="subunit">
    <text evidence="2">Heterotrimer of A, B and C subunits.</text>
</comment>
<comment type="function">
    <text evidence="2">Allows the formation of correctly charged Asn-tRNA(Asn) or Gln-tRNA(Gln) through the transamidation of misacylated Asp-tRNA(Asn) or Glu-tRNA(Gln) in organisms which lack either or both of asparaginyl-tRNA or glutaminyl-tRNA synthetases. The reaction takes place in the presence of glutamine and ATP through an activated phospho-Asp-tRNA(Asn) or phospho-Glu-tRNA(Gln).</text>
</comment>
<dbReference type="EC" id="6.3.5.-" evidence="2"/>
<evidence type="ECO:0000256" key="2">
    <source>
        <dbReference type="HAMAP-Rule" id="MF_00122"/>
    </source>
</evidence>
<dbReference type="GO" id="GO:0005524">
    <property type="term" value="F:ATP binding"/>
    <property type="evidence" value="ECO:0007669"/>
    <property type="project" value="UniProtKB-KW"/>
</dbReference>
<dbReference type="NCBIfam" id="TIGR00135">
    <property type="entry name" value="gatC"/>
    <property type="match status" value="1"/>
</dbReference>
<comment type="similarity">
    <text evidence="2">Belongs to the GatC family.</text>
</comment>
<keyword evidence="4" id="KW-1185">Reference proteome</keyword>
<keyword evidence="2" id="KW-0547">Nucleotide-binding</keyword>
<dbReference type="PANTHER" id="PTHR15004:SF0">
    <property type="entry name" value="GLUTAMYL-TRNA(GLN) AMIDOTRANSFERASE SUBUNIT C, MITOCHONDRIAL"/>
    <property type="match status" value="1"/>
</dbReference>
<dbReference type="GO" id="GO:0050566">
    <property type="term" value="F:asparaginyl-tRNA synthase (glutamine-hydrolyzing) activity"/>
    <property type="evidence" value="ECO:0007669"/>
    <property type="project" value="RHEA"/>
</dbReference>
<keyword evidence="2" id="KW-0648">Protein biosynthesis</keyword>
<accession>A0A550JIU6</accession>
<dbReference type="InterPro" id="IPR036113">
    <property type="entry name" value="Asp/Glu-ADT_sf_sub_c"/>
</dbReference>
<dbReference type="GO" id="GO:0070681">
    <property type="term" value="P:glutaminyl-tRNAGln biosynthesis via transamidation"/>
    <property type="evidence" value="ECO:0007669"/>
    <property type="project" value="TreeGrafter"/>
</dbReference>
<keyword evidence="1 2" id="KW-0067">ATP-binding</keyword>
<protein>
    <recommendedName>
        <fullName evidence="2">Aspartyl/glutamyl-tRNA(Asn/Gln) amidotransferase subunit C</fullName>
        <shortName evidence="2">Asp/Glu-ADT subunit C</shortName>
        <ecNumber evidence="2">6.3.5.-</ecNumber>
    </recommendedName>
</protein>
<evidence type="ECO:0000313" key="3">
    <source>
        <dbReference type="EMBL" id="TRO83139.1"/>
    </source>
</evidence>
<dbReference type="HAMAP" id="MF_00122">
    <property type="entry name" value="GatC"/>
    <property type="match status" value="1"/>
</dbReference>
<dbReference type="GO" id="GO:0006412">
    <property type="term" value="P:translation"/>
    <property type="evidence" value="ECO:0007669"/>
    <property type="project" value="UniProtKB-UniRule"/>
</dbReference>
<name>A0A550JIU6_9BACT</name>
<gene>
    <name evidence="2 3" type="primary">gatC</name>
    <name evidence="3" type="ORF">FL622_03380</name>
</gene>
<dbReference type="OrthoDB" id="9813938at2"/>
<dbReference type="Gene3D" id="1.10.20.60">
    <property type="entry name" value="Glu-tRNAGln amidotransferase C subunit, N-terminal domain"/>
    <property type="match status" value="1"/>
</dbReference>
<organism evidence="3 4">
    <name type="scientific">Trichloromonas acetexigens</name>
    <dbReference type="NCBI Taxonomy" id="38815"/>
    <lineage>
        <taxon>Bacteria</taxon>
        <taxon>Pseudomonadati</taxon>
        <taxon>Thermodesulfobacteriota</taxon>
        <taxon>Desulfuromonadia</taxon>
        <taxon>Desulfuromonadales</taxon>
        <taxon>Trichloromonadaceae</taxon>
        <taxon>Trichloromonas</taxon>
    </lineage>
</organism>
<dbReference type="AlphaFoldDB" id="A0A550JIU6"/>
<comment type="caution">
    <text evidence="3">The sequence shown here is derived from an EMBL/GenBank/DDBJ whole genome shotgun (WGS) entry which is preliminary data.</text>
</comment>
<dbReference type="InterPro" id="IPR003837">
    <property type="entry name" value="GatC"/>
</dbReference>
<dbReference type="Proteomes" id="UP000317155">
    <property type="component" value="Unassembled WGS sequence"/>
</dbReference>
<dbReference type="RefSeq" id="WP_092055673.1">
    <property type="nucleotide sequence ID" value="NZ_FOJJ01000012.1"/>
</dbReference>
<dbReference type="EMBL" id="VJVV01000002">
    <property type="protein sequence ID" value="TRO83139.1"/>
    <property type="molecule type" value="Genomic_DNA"/>
</dbReference>
<dbReference type="GO" id="GO:0006450">
    <property type="term" value="P:regulation of translational fidelity"/>
    <property type="evidence" value="ECO:0007669"/>
    <property type="project" value="InterPro"/>
</dbReference>
<comment type="catalytic activity">
    <reaction evidence="2">
        <text>L-glutamyl-tRNA(Gln) + L-glutamine + ATP + H2O = L-glutaminyl-tRNA(Gln) + L-glutamate + ADP + phosphate + H(+)</text>
        <dbReference type="Rhea" id="RHEA:17521"/>
        <dbReference type="Rhea" id="RHEA-COMP:9681"/>
        <dbReference type="Rhea" id="RHEA-COMP:9684"/>
        <dbReference type="ChEBI" id="CHEBI:15377"/>
        <dbReference type="ChEBI" id="CHEBI:15378"/>
        <dbReference type="ChEBI" id="CHEBI:29985"/>
        <dbReference type="ChEBI" id="CHEBI:30616"/>
        <dbReference type="ChEBI" id="CHEBI:43474"/>
        <dbReference type="ChEBI" id="CHEBI:58359"/>
        <dbReference type="ChEBI" id="CHEBI:78520"/>
        <dbReference type="ChEBI" id="CHEBI:78521"/>
        <dbReference type="ChEBI" id="CHEBI:456216"/>
    </reaction>
</comment>
<dbReference type="SUPFAM" id="SSF141000">
    <property type="entry name" value="Glu-tRNAGln amidotransferase C subunit"/>
    <property type="match status" value="1"/>
</dbReference>
<reference evidence="3 4" key="1">
    <citation type="submission" date="2019-07" db="EMBL/GenBank/DDBJ databases">
        <title>Insights of Desulfuromonas acetexigens electromicrobiology.</title>
        <authorList>
            <person name="Katuri K."/>
            <person name="Sapireddy V."/>
            <person name="Shaw D.R."/>
            <person name="Saikaly P."/>
        </authorList>
    </citation>
    <scope>NUCLEOTIDE SEQUENCE [LARGE SCALE GENOMIC DNA]</scope>
    <source>
        <strain evidence="3 4">2873</strain>
    </source>
</reference>
<dbReference type="GO" id="GO:0050567">
    <property type="term" value="F:glutaminyl-tRNA synthase (glutamine-hydrolyzing) activity"/>
    <property type="evidence" value="ECO:0007669"/>
    <property type="project" value="UniProtKB-UniRule"/>
</dbReference>
<comment type="catalytic activity">
    <reaction evidence="2">
        <text>L-aspartyl-tRNA(Asn) + L-glutamine + ATP + H2O = L-asparaginyl-tRNA(Asn) + L-glutamate + ADP + phosphate + 2 H(+)</text>
        <dbReference type="Rhea" id="RHEA:14513"/>
        <dbReference type="Rhea" id="RHEA-COMP:9674"/>
        <dbReference type="Rhea" id="RHEA-COMP:9677"/>
        <dbReference type="ChEBI" id="CHEBI:15377"/>
        <dbReference type="ChEBI" id="CHEBI:15378"/>
        <dbReference type="ChEBI" id="CHEBI:29985"/>
        <dbReference type="ChEBI" id="CHEBI:30616"/>
        <dbReference type="ChEBI" id="CHEBI:43474"/>
        <dbReference type="ChEBI" id="CHEBI:58359"/>
        <dbReference type="ChEBI" id="CHEBI:78515"/>
        <dbReference type="ChEBI" id="CHEBI:78516"/>
        <dbReference type="ChEBI" id="CHEBI:456216"/>
    </reaction>
</comment>
<keyword evidence="2" id="KW-0436">Ligase</keyword>
<dbReference type="Pfam" id="PF02686">
    <property type="entry name" value="GatC"/>
    <property type="match status" value="1"/>
</dbReference>
<sequence>MKITRLEVEQVARLSRLALEEAELAALTGQLDAILGYVDQLNELNTDGILPTAHAVPMENAFRPDQIAPALGAERALSNAPDAGNGCFRVPKVIE</sequence>
<evidence type="ECO:0000256" key="1">
    <source>
        <dbReference type="ARBA" id="ARBA00022840"/>
    </source>
</evidence>
<dbReference type="PANTHER" id="PTHR15004">
    <property type="entry name" value="GLUTAMYL-TRNA(GLN) AMIDOTRANSFERASE SUBUNIT C, MITOCHONDRIAL"/>
    <property type="match status" value="1"/>
</dbReference>
<keyword evidence="3" id="KW-0808">Transferase</keyword>
<dbReference type="GO" id="GO:0016740">
    <property type="term" value="F:transferase activity"/>
    <property type="evidence" value="ECO:0007669"/>
    <property type="project" value="UniProtKB-KW"/>
</dbReference>
<proteinExistence type="inferred from homology"/>
<evidence type="ECO:0000313" key="4">
    <source>
        <dbReference type="Proteomes" id="UP000317155"/>
    </source>
</evidence>